<feature type="signal peptide" evidence="1">
    <location>
        <begin position="1"/>
        <end position="21"/>
    </location>
</feature>
<evidence type="ECO:0000313" key="3">
    <source>
        <dbReference type="Proteomes" id="UP000316426"/>
    </source>
</evidence>
<dbReference type="EMBL" id="CP036349">
    <property type="protein sequence ID" value="QDV72510.1"/>
    <property type="molecule type" value="Genomic_DNA"/>
</dbReference>
<dbReference type="RefSeq" id="WP_145107792.1">
    <property type="nucleotide sequence ID" value="NZ_CP036349.1"/>
</dbReference>
<evidence type="ECO:0008006" key="4">
    <source>
        <dbReference type="Google" id="ProtNLM"/>
    </source>
</evidence>
<reference evidence="2 3" key="1">
    <citation type="submission" date="2019-02" db="EMBL/GenBank/DDBJ databases">
        <title>Deep-cultivation of Planctomycetes and their phenomic and genomic characterization uncovers novel biology.</title>
        <authorList>
            <person name="Wiegand S."/>
            <person name="Jogler M."/>
            <person name="Boedeker C."/>
            <person name="Pinto D."/>
            <person name="Vollmers J."/>
            <person name="Rivas-Marin E."/>
            <person name="Kohn T."/>
            <person name="Peeters S.H."/>
            <person name="Heuer A."/>
            <person name="Rast P."/>
            <person name="Oberbeckmann S."/>
            <person name="Bunk B."/>
            <person name="Jeske O."/>
            <person name="Meyerdierks A."/>
            <person name="Storesund J.E."/>
            <person name="Kallscheuer N."/>
            <person name="Luecker S."/>
            <person name="Lage O.M."/>
            <person name="Pohl T."/>
            <person name="Merkel B.J."/>
            <person name="Hornburger P."/>
            <person name="Mueller R.-W."/>
            <person name="Bruemmer F."/>
            <person name="Labrenz M."/>
            <person name="Spormann A.M."/>
            <person name="Op den Camp H."/>
            <person name="Overmann J."/>
            <person name="Amann R."/>
            <person name="Jetten M.S.M."/>
            <person name="Mascher T."/>
            <person name="Medema M.H."/>
            <person name="Devos D.P."/>
            <person name="Kaster A.-K."/>
            <person name="Ovreas L."/>
            <person name="Rohde M."/>
            <person name="Galperin M.Y."/>
            <person name="Jogler C."/>
        </authorList>
    </citation>
    <scope>NUCLEOTIDE SEQUENCE [LARGE SCALE GENOMIC DNA]</scope>
    <source>
        <strain evidence="2 3">Spa11</strain>
    </source>
</reference>
<gene>
    <name evidence="2" type="ORF">Spa11_06880</name>
</gene>
<evidence type="ECO:0000313" key="2">
    <source>
        <dbReference type="EMBL" id="QDV72510.1"/>
    </source>
</evidence>
<proteinExistence type="predicted"/>
<dbReference type="AlphaFoldDB" id="A0A518K3Z2"/>
<dbReference type="Proteomes" id="UP000316426">
    <property type="component" value="Chromosome"/>
</dbReference>
<accession>A0A518K3Z2</accession>
<feature type="chain" id="PRO_5021798276" description="PEP-CTERM protein-sorting domain-containing protein" evidence="1">
    <location>
        <begin position="22"/>
        <end position="242"/>
    </location>
</feature>
<organism evidence="2 3">
    <name type="scientific">Botrimarina mediterranea</name>
    <dbReference type="NCBI Taxonomy" id="2528022"/>
    <lineage>
        <taxon>Bacteria</taxon>
        <taxon>Pseudomonadati</taxon>
        <taxon>Planctomycetota</taxon>
        <taxon>Planctomycetia</taxon>
        <taxon>Pirellulales</taxon>
        <taxon>Lacipirellulaceae</taxon>
        <taxon>Botrimarina</taxon>
    </lineage>
</organism>
<sequence precursor="true">MKRHCFAASIALALSAGIANAGPIGLVDDFSGSLGSYTATRILKATPAAPDNTAQWEVSGGSLQLNTSVYGGIEQYALTRTDVTLGVGEELQADYLGGNLDSQDIGLYVGAGHPAADVRADYVNVYIRNNGQLFSRGFDGLTEMSLGGGATPTNLESLFIKRLATDVFELGYYNDGGLRNIVSTRTISGGNAAGIGDAIGFYADVRAAGVRGNMDNLRIVPEPAAGLLALGMAGVAAMRRRR</sequence>
<keyword evidence="3" id="KW-1185">Reference proteome</keyword>
<protein>
    <recommendedName>
        <fullName evidence="4">PEP-CTERM protein-sorting domain-containing protein</fullName>
    </recommendedName>
</protein>
<keyword evidence="1" id="KW-0732">Signal</keyword>
<name>A0A518K3Z2_9BACT</name>
<dbReference type="KEGG" id="bmei:Spa11_06880"/>
<evidence type="ECO:0000256" key="1">
    <source>
        <dbReference type="SAM" id="SignalP"/>
    </source>
</evidence>